<feature type="transmembrane region" description="Helical" evidence="3">
    <location>
        <begin position="6"/>
        <end position="28"/>
    </location>
</feature>
<comment type="caution">
    <text evidence="4">The sequence shown here is derived from an EMBL/GenBank/DDBJ whole genome shotgun (WGS) entry which is preliminary data.</text>
</comment>
<feature type="region of interest" description="Disordered" evidence="2">
    <location>
        <begin position="100"/>
        <end position="124"/>
    </location>
</feature>
<protein>
    <submittedName>
        <fullName evidence="4">Monovalent cation/H(+) antiporter subunit G</fullName>
    </submittedName>
</protein>
<dbReference type="PANTHER" id="PTHR34703:SF1">
    <property type="entry name" value="ANTIPORTER SUBUNIT MNHG2-RELATED"/>
    <property type="match status" value="1"/>
</dbReference>
<sequence>MTTFFDVVAAICMITGSLLALVAAIGQVRMPDLLSRTHPATKPQVLGLGLVLLGVALRLREPEAFGLLALVIIFQLVTSPVASHMIGRAAVRTDNRGEERLVVDELSEDRPQGRADEGDVPDQR</sequence>
<dbReference type="NCBIfam" id="TIGR01300">
    <property type="entry name" value="CPA3_mnhG_phaG"/>
    <property type="match status" value="1"/>
</dbReference>
<reference evidence="4 5" key="1">
    <citation type="submission" date="2018-08" db="EMBL/GenBank/DDBJ databases">
        <title>Whole genome sequence analysis of Dermacoccus abyssi bacteria isolated from Deep Mariana trench Micromonospora spp reveals genes involved in the environmental adaptation and production of secondary metabolites.</title>
        <authorList>
            <person name="Abdel-Mageed W.M."/>
            <person name="Lehri B."/>
            <person name="Nouioui I."/>
            <person name="Goodfellow I."/>
            <person name="Jaspars M."/>
            <person name="Karlyshev A."/>
        </authorList>
    </citation>
    <scope>NUCLEOTIDE SEQUENCE [LARGE SCALE GENOMIC DNA]</scope>
    <source>
        <strain evidence="4 5">MT1.1</strain>
    </source>
</reference>
<dbReference type="Proteomes" id="UP000285376">
    <property type="component" value="Unassembled WGS sequence"/>
</dbReference>
<accession>A0A417ZAI6</accession>
<gene>
    <name evidence="4" type="ORF">D1832_02920</name>
</gene>
<evidence type="ECO:0000256" key="3">
    <source>
        <dbReference type="SAM" id="Phobius"/>
    </source>
</evidence>
<proteinExistence type="inferred from homology"/>
<dbReference type="GO" id="GO:0015385">
    <property type="term" value="F:sodium:proton antiporter activity"/>
    <property type="evidence" value="ECO:0007669"/>
    <property type="project" value="TreeGrafter"/>
</dbReference>
<keyword evidence="3" id="KW-1133">Transmembrane helix</keyword>
<name>A0A417ZAI6_9MICO</name>
<dbReference type="NCBIfam" id="NF009314">
    <property type="entry name" value="PRK12674.1-2"/>
    <property type="match status" value="1"/>
</dbReference>
<dbReference type="AlphaFoldDB" id="A0A417ZAI6"/>
<organism evidence="4 5">
    <name type="scientific">Dermacoccus abyssi</name>
    <dbReference type="NCBI Taxonomy" id="322596"/>
    <lineage>
        <taxon>Bacteria</taxon>
        <taxon>Bacillati</taxon>
        <taxon>Actinomycetota</taxon>
        <taxon>Actinomycetes</taxon>
        <taxon>Micrococcales</taxon>
        <taxon>Dermacoccaceae</taxon>
        <taxon>Dermacoccus</taxon>
    </lineage>
</organism>
<keyword evidence="3" id="KW-0472">Membrane</keyword>
<comment type="similarity">
    <text evidence="1">Belongs to the CPA3 antiporters (TC 2.A.63) subunit G family.</text>
</comment>
<dbReference type="EMBL" id="QWLM01000002">
    <property type="protein sequence ID" value="RHW47656.1"/>
    <property type="molecule type" value="Genomic_DNA"/>
</dbReference>
<feature type="transmembrane region" description="Helical" evidence="3">
    <location>
        <begin position="65"/>
        <end position="86"/>
    </location>
</feature>
<dbReference type="PANTHER" id="PTHR34703">
    <property type="entry name" value="ANTIPORTER SUBUNIT MNHG2-RELATED"/>
    <property type="match status" value="1"/>
</dbReference>
<evidence type="ECO:0000313" key="5">
    <source>
        <dbReference type="Proteomes" id="UP000285376"/>
    </source>
</evidence>
<evidence type="ECO:0000256" key="1">
    <source>
        <dbReference type="ARBA" id="ARBA00008404"/>
    </source>
</evidence>
<dbReference type="InterPro" id="IPR005133">
    <property type="entry name" value="PhaG_MnhG_YufB"/>
</dbReference>
<dbReference type="Pfam" id="PF03334">
    <property type="entry name" value="PhaG_MnhG_YufB"/>
    <property type="match status" value="1"/>
</dbReference>
<evidence type="ECO:0000313" key="4">
    <source>
        <dbReference type="EMBL" id="RHW47656.1"/>
    </source>
</evidence>
<dbReference type="RefSeq" id="WP_047312672.1">
    <property type="nucleotide sequence ID" value="NZ_CBCRVH010000002.1"/>
</dbReference>
<keyword evidence="3" id="KW-0812">Transmembrane</keyword>
<evidence type="ECO:0000256" key="2">
    <source>
        <dbReference type="SAM" id="MobiDB-lite"/>
    </source>
</evidence>